<proteinExistence type="predicted"/>
<dbReference type="Pfam" id="PF21900">
    <property type="entry name" value="DUF6920"/>
    <property type="match status" value="1"/>
</dbReference>
<name>A0A7C2MG75_9FLAO</name>
<evidence type="ECO:0000313" key="1">
    <source>
        <dbReference type="EMBL" id="HER40177.1"/>
    </source>
</evidence>
<dbReference type="InterPro" id="IPR054213">
    <property type="entry name" value="DUF6920"/>
</dbReference>
<comment type="caution">
    <text evidence="1">The sequence shown here is derived from an EMBL/GenBank/DDBJ whole genome shotgun (WGS) entry which is preliminary data.</text>
</comment>
<sequence length="193" mass="21867">MSFSAVQYFNAEAPAFVWKTRVKAFPLVDLSGRDKLQNGKGEMLIQLFSLFTVAHAAGDQKVDSGTLQRFLGEICWFPSAALRHYLSWEQINDNSAKAVFNQEGLEVEGIFHFSAEGRLQSFEAMRYFGTGKDAKKEKWVIEVLENDVFEGISVPSQCKVTWQLPEGDFHWLSLKITSLEFDPKPYPLLTFSG</sequence>
<protein>
    <submittedName>
        <fullName evidence="1">Uncharacterized protein</fullName>
    </submittedName>
</protein>
<reference evidence="1" key="1">
    <citation type="journal article" date="2020" name="mSystems">
        <title>Genome- and Community-Level Interaction Insights into Carbon Utilization and Element Cycling Functions of Hydrothermarchaeota in Hydrothermal Sediment.</title>
        <authorList>
            <person name="Zhou Z."/>
            <person name="Liu Y."/>
            <person name="Xu W."/>
            <person name="Pan J."/>
            <person name="Luo Z.H."/>
            <person name="Li M."/>
        </authorList>
    </citation>
    <scope>NUCLEOTIDE SEQUENCE [LARGE SCALE GENOMIC DNA]</scope>
    <source>
        <strain evidence="1">SpSt-1235</strain>
    </source>
</reference>
<dbReference type="Proteomes" id="UP000885753">
    <property type="component" value="Unassembled WGS sequence"/>
</dbReference>
<gene>
    <name evidence="1" type="ORF">ENO10_03060</name>
</gene>
<dbReference type="EMBL" id="DSEE01000224">
    <property type="protein sequence ID" value="HER40177.1"/>
    <property type="molecule type" value="Genomic_DNA"/>
</dbReference>
<accession>A0A7C2MG75</accession>
<dbReference type="AlphaFoldDB" id="A0A7C2MG75"/>
<organism evidence="1">
    <name type="scientific">Salinimicrobium catena</name>
    <dbReference type="NCBI Taxonomy" id="390640"/>
    <lineage>
        <taxon>Bacteria</taxon>
        <taxon>Pseudomonadati</taxon>
        <taxon>Bacteroidota</taxon>
        <taxon>Flavobacteriia</taxon>
        <taxon>Flavobacteriales</taxon>
        <taxon>Flavobacteriaceae</taxon>
        <taxon>Salinimicrobium</taxon>
    </lineage>
</organism>